<feature type="region of interest" description="Disordered" evidence="1">
    <location>
        <begin position="334"/>
        <end position="379"/>
    </location>
</feature>
<name>A0A3L8PSV3_9ACTN</name>
<keyword evidence="3" id="KW-1185">Reference proteome</keyword>
<dbReference type="PANTHER" id="PTHR48228:SF4">
    <property type="entry name" value="BLR3030 PROTEIN"/>
    <property type="match status" value="1"/>
</dbReference>
<feature type="compositionally biased region" description="Gly residues" evidence="1">
    <location>
        <begin position="42"/>
        <end position="60"/>
    </location>
</feature>
<dbReference type="Proteomes" id="UP000282515">
    <property type="component" value="Unassembled WGS sequence"/>
</dbReference>
<evidence type="ECO:0000313" key="2">
    <source>
        <dbReference type="EMBL" id="RLV57498.1"/>
    </source>
</evidence>
<dbReference type="EMBL" id="RDBF01000001">
    <property type="protein sequence ID" value="RLV57498.1"/>
    <property type="molecule type" value="Genomic_DNA"/>
</dbReference>
<gene>
    <name evidence="2" type="ORF">D9V41_02400</name>
</gene>
<feature type="compositionally biased region" description="Low complexity" evidence="1">
    <location>
        <begin position="23"/>
        <end position="38"/>
    </location>
</feature>
<feature type="compositionally biased region" description="Basic residues" evidence="1">
    <location>
        <begin position="87"/>
        <end position="96"/>
    </location>
</feature>
<accession>A0A3L8PSV3</accession>
<dbReference type="InterPro" id="IPR003673">
    <property type="entry name" value="CoA-Trfase_fam_III"/>
</dbReference>
<feature type="region of interest" description="Disordered" evidence="1">
    <location>
        <begin position="1"/>
        <end position="107"/>
    </location>
</feature>
<dbReference type="GO" id="GO:0003824">
    <property type="term" value="F:catalytic activity"/>
    <property type="evidence" value="ECO:0007669"/>
    <property type="project" value="InterPro"/>
</dbReference>
<sequence length="379" mass="40035">MGAALRVLGDRRRVGPHARQLRASRGAPPARAGIGTSRRPGRGGAGGGGTGQCGTRGRGGLGRRRRRSGSRPGLLANPRAGASRRDRTTHRVHVARSRPIPLPGRRPRRPLSGLRVLDLTRVIAGPVATRDLAFGGADVLRVDAPQLLEHAWQHLDTGQGKRSTLLDLNRRADRASFDELLASADVLVTGYRPGALERLGLSGEELATTHPGLVIGRISAWGHVGPWSSRRGFDSIVQAATGIAWAEGDVMDGVLRKPGALPVQALDHGAGHLLAGALALAVRRQRDDGGTREVGVALARLGQELLDRGAAGVEPREQAGDLPTMTMTVDDGNGARQPVTVAPPPLALGGSVGEWRSRPHGDDAPTWGRRMSMEGEHDR</sequence>
<dbReference type="OrthoDB" id="3561197at2"/>
<proteinExistence type="predicted"/>
<comment type="caution">
    <text evidence="2">The sequence shown here is derived from an EMBL/GenBank/DDBJ whole genome shotgun (WGS) entry which is preliminary data.</text>
</comment>
<evidence type="ECO:0000313" key="3">
    <source>
        <dbReference type="Proteomes" id="UP000282515"/>
    </source>
</evidence>
<dbReference type="SUPFAM" id="SSF89796">
    <property type="entry name" value="CoA-transferase family III (CaiB/BaiF)"/>
    <property type="match status" value="1"/>
</dbReference>
<dbReference type="AlphaFoldDB" id="A0A3L8PSV3"/>
<dbReference type="InterPro" id="IPR050509">
    <property type="entry name" value="CoA-transferase_III"/>
</dbReference>
<evidence type="ECO:0000256" key="1">
    <source>
        <dbReference type="SAM" id="MobiDB-lite"/>
    </source>
</evidence>
<reference evidence="2 3" key="1">
    <citation type="submission" date="2018-10" db="EMBL/GenBank/DDBJ databases">
        <title>Aeromicrobium sp. 9W16Y-2 whole genome shotgun sequence.</title>
        <authorList>
            <person name="Li F."/>
        </authorList>
    </citation>
    <scope>NUCLEOTIDE SEQUENCE [LARGE SCALE GENOMIC DNA]</scope>
    <source>
        <strain evidence="2 3">9W16Y-2</strain>
    </source>
</reference>
<dbReference type="PANTHER" id="PTHR48228">
    <property type="entry name" value="SUCCINYL-COA--D-CITRAMALATE COA-TRANSFERASE"/>
    <property type="match status" value="1"/>
</dbReference>
<protein>
    <recommendedName>
        <fullName evidence="4">CoA transferase</fullName>
    </recommendedName>
</protein>
<dbReference type="Pfam" id="PF02515">
    <property type="entry name" value="CoA_transf_3"/>
    <property type="match status" value="1"/>
</dbReference>
<organism evidence="2 3">
    <name type="scientific">Aeromicrobium phragmitis</name>
    <dbReference type="NCBI Taxonomy" id="2478914"/>
    <lineage>
        <taxon>Bacteria</taxon>
        <taxon>Bacillati</taxon>
        <taxon>Actinomycetota</taxon>
        <taxon>Actinomycetes</taxon>
        <taxon>Propionibacteriales</taxon>
        <taxon>Nocardioidaceae</taxon>
        <taxon>Aeromicrobium</taxon>
    </lineage>
</organism>
<dbReference type="InterPro" id="IPR023606">
    <property type="entry name" value="CoA-Trfase_III_dom_1_sf"/>
</dbReference>
<dbReference type="Gene3D" id="3.40.50.10540">
    <property type="entry name" value="Crotonobetainyl-coa:carnitine coa-transferase, domain 1"/>
    <property type="match status" value="1"/>
</dbReference>
<evidence type="ECO:0008006" key="4">
    <source>
        <dbReference type="Google" id="ProtNLM"/>
    </source>
</evidence>